<dbReference type="InterPro" id="IPR036388">
    <property type="entry name" value="WH-like_DNA-bd_sf"/>
</dbReference>
<dbReference type="InterPro" id="IPR016032">
    <property type="entry name" value="Sig_transdc_resp-reg_C-effctor"/>
</dbReference>
<evidence type="ECO:0000259" key="1">
    <source>
        <dbReference type="SMART" id="SM00421"/>
    </source>
</evidence>
<evidence type="ECO:0000313" key="3">
    <source>
        <dbReference type="Proteomes" id="UP000232163"/>
    </source>
</evidence>
<dbReference type="KEGG" id="pht:BLM14_03535"/>
<proteinExistence type="predicted"/>
<dbReference type="SMART" id="SM00421">
    <property type="entry name" value="HTH_LUXR"/>
    <property type="match status" value="1"/>
</dbReference>
<dbReference type="AlphaFoldDB" id="A0A2N9VZL6"/>
<gene>
    <name evidence="2" type="ORF">B5P45_11285</name>
</gene>
<dbReference type="Gene3D" id="1.10.10.10">
    <property type="entry name" value="Winged helix-like DNA-binding domain superfamily/Winged helix DNA-binding domain"/>
    <property type="match status" value="1"/>
</dbReference>
<reference evidence="2 3" key="1">
    <citation type="journal article" date="2017" name="Int J Environ Stud">
        <title>Does the Miocene-Pliocene relict legume Oxytropis triphylla form nitrogen-fixing nodules with a combination of bacterial strains?</title>
        <authorList>
            <person name="Safronova V."/>
            <person name="Belimov A."/>
            <person name="Sazanova A."/>
            <person name="Kuznetsova I."/>
            <person name="Popova J."/>
            <person name="Andronov E."/>
            <person name="Verkhozina A."/>
            <person name="Tikhonovich I."/>
        </authorList>
    </citation>
    <scope>NUCLEOTIDE SEQUENCE [LARGE SCALE GENOMIC DNA]</scope>
    <source>
        <strain evidence="2 3">Tri-38</strain>
    </source>
</reference>
<dbReference type="GO" id="GO:0006355">
    <property type="term" value="P:regulation of DNA-templated transcription"/>
    <property type="evidence" value="ECO:0007669"/>
    <property type="project" value="InterPro"/>
</dbReference>
<protein>
    <recommendedName>
        <fullName evidence="1">HTH luxR-type domain-containing protein</fullName>
    </recommendedName>
</protein>
<feature type="domain" description="HTH luxR-type" evidence="1">
    <location>
        <begin position="303"/>
        <end position="360"/>
    </location>
</feature>
<dbReference type="Proteomes" id="UP000232163">
    <property type="component" value="Unassembled WGS sequence"/>
</dbReference>
<dbReference type="SUPFAM" id="SSF46894">
    <property type="entry name" value="C-terminal effector domain of the bipartite response regulators"/>
    <property type="match status" value="1"/>
</dbReference>
<dbReference type="InterPro" id="IPR000792">
    <property type="entry name" value="Tscrpt_reg_LuxR_C"/>
</dbReference>
<organism evidence="2 3">
    <name type="scientific">Phyllobacterium zundukense</name>
    <dbReference type="NCBI Taxonomy" id="1867719"/>
    <lineage>
        <taxon>Bacteria</taxon>
        <taxon>Pseudomonadati</taxon>
        <taxon>Pseudomonadota</taxon>
        <taxon>Alphaproteobacteria</taxon>
        <taxon>Hyphomicrobiales</taxon>
        <taxon>Phyllobacteriaceae</taxon>
        <taxon>Phyllobacterium</taxon>
    </lineage>
</organism>
<accession>A0A2N9VZL6</accession>
<dbReference type="GO" id="GO:0003677">
    <property type="term" value="F:DNA binding"/>
    <property type="evidence" value="ECO:0007669"/>
    <property type="project" value="InterPro"/>
</dbReference>
<sequence>MRHDLKAVDNELVDLIYASFLEETSWQQFLDRLAMTMPEGRSTLFYHDAASGAGAFSLHSGLTDQQVNDYNNHYSRINPWMPKALKRKIGLGVTASQMLAHDELEKTEFYNDYLLPAGARSAVGVTILRDQDRSFFLSVLTCRKEHNQNLPAAQILTRLAPHLARVFEHYQTASINKSVAQAGTRLLDLFDLGIIVVGDGGIVKTVSARAQSMLDEGGDIRLSFCGKLQINSSAASRVLHSMLSGRDQEPKFQAFLLDHIRMTIINVQQDQLSSFFNGPTAVLLLEPRNNRYSPADLHDFSDRYMLTAAETRALRGLFSGKSVDGIAADAGLSRETIRSQVKSLYAKANVRSHVELLRLVTFLSSN</sequence>
<keyword evidence="3" id="KW-1185">Reference proteome</keyword>
<evidence type="ECO:0000313" key="2">
    <source>
        <dbReference type="EMBL" id="PIO44934.1"/>
    </source>
</evidence>
<dbReference type="RefSeq" id="WP_099998122.1">
    <property type="nucleotide sequence ID" value="NZ_CP017940.1"/>
</dbReference>
<dbReference type="EMBL" id="MZMT01000026">
    <property type="protein sequence ID" value="PIO44934.1"/>
    <property type="molecule type" value="Genomic_DNA"/>
</dbReference>
<name>A0A2N9VZL6_9HYPH</name>
<comment type="caution">
    <text evidence="2">The sequence shown here is derived from an EMBL/GenBank/DDBJ whole genome shotgun (WGS) entry which is preliminary data.</text>
</comment>
<dbReference type="Pfam" id="PF00196">
    <property type="entry name" value="GerE"/>
    <property type="match status" value="1"/>
</dbReference>
<dbReference type="OrthoDB" id="4457864at2"/>